<gene>
    <name evidence="2" type="ORF">PHYSODRAFT_559259</name>
</gene>
<dbReference type="OMA" id="PNAWPAK"/>
<protein>
    <recommendedName>
        <fullName evidence="4">Altered inheritance of mitochondria protein 32</fullName>
    </recommendedName>
</protein>
<dbReference type="InterPro" id="IPR036249">
    <property type="entry name" value="Thioredoxin-like_sf"/>
</dbReference>
<dbReference type="GeneID" id="20663397"/>
<evidence type="ECO:0008006" key="4">
    <source>
        <dbReference type="Google" id="ProtNLM"/>
    </source>
</evidence>
<dbReference type="SUPFAM" id="SSF52833">
    <property type="entry name" value="Thioredoxin-like"/>
    <property type="match status" value="1"/>
</dbReference>
<evidence type="ECO:0000313" key="3">
    <source>
        <dbReference type="Proteomes" id="UP000002640"/>
    </source>
</evidence>
<dbReference type="AlphaFoldDB" id="G4ZEC9"/>
<name>G4ZEC9_PHYSP</name>
<feature type="coiled-coil region" evidence="1">
    <location>
        <begin position="41"/>
        <end position="68"/>
    </location>
</feature>
<sequence>MFRLAKSVSTRLTVTRLPLTGRCVAFFNTEAPQMGTRLTPEQIAERRAKRAERKAATEEEKSEALFIEGSARSYQRHYVIVEPQNTDPNAWPAKLERSPEHILSSYMGALAKVYGWDVMKVKKSPLMVTAAIPYTGVCSGGMKEVEESTEDAEEGAHDVLVFPDGVRVHNVVPSKISTLVSNSLKKDLDMPKLLEQENLQYTRIEEGYHMMVCGHAARDERCGCKGPELLEWLKSSASEANKPLNLWTSSHYGGHRYAAACIVYPSGDWFGLLNEKDKAKGMIDAMNDEDPLRLFELWRGRMGLTELEMHQAVKERVESSEDVAENA</sequence>
<keyword evidence="1" id="KW-0175">Coiled coil</keyword>
<organism evidence="2 3">
    <name type="scientific">Phytophthora sojae (strain P6497)</name>
    <name type="common">Soybean stem and root rot agent</name>
    <name type="synonym">Phytophthora megasperma f. sp. glycines</name>
    <dbReference type="NCBI Taxonomy" id="1094619"/>
    <lineage>
        <taxon>Eukaryota</taxon>
        <taxon>Sar</taxon>
        <taxon>Stramenopiles</taxon>
        <taxon>Oomycota</taxon>
        <taxon>Peronosporomycetes</taxon>
        <taxon>Peronosporales</taxon>
        <taxon>Peronosporaceae</taxon>
        <taxon>Phytophthora</taxon>
    </lineage>
</organism>
<accession>G4ZEC9</accession>
<dbReference type="RefSeq" id="XP_009527452.1">
    <property type="nucleotide sequence ID" value="XM_009529157.1"/>
</dbReference>
<proteinExistence type="predicted"/>
<dbReference type="Proteomes" id="UP000002640">
    <property type="component" value="Unassembled WGS sequence"/>
</dbReference>
<dbReference type="SMR" id="G4ZEC9"/>
<keyword evidence="3" id="KW-1185">Reference proteome</keyword>
<dbReference type="PANTHER" id="PTHR31902:SF14">
    <property type="entry name" value="ACTIN PATCHES DISTAL PROTEIN 1"/>
    <property type="match status" value="1"/>
</dbReference>
<dbReference type="STRING" id="1094619.G4ZEC9"/>
<dbReference type="Pfam" id="PF06999">
    <property type="entry name" value="Suc_Fer-like"/>
    <property type="match status" value="1"/>
</dbReference>
<dbReference type="PANTHER" id="PTHR31902">
    <property type="entry name" value="ACTIN PATCHES DISTAL PROTEIN 1"/>
    <property type="match status" value="1"/>
</dbReference>
<dbReference type="KEGG" id="psoj:PHYSODRAFT_559259"/>
<dbReference type="EMBL" id="JH159154">
    <property type="protein sequence ID" value="EGZ18394.1"/>
    <property type="molecule type" value="Genomic_DNA"/>
</dbReference>
<dbReference type="InterPro" id="IPR009737">
    <property type="entry name" value="Aim32/Apd1-like"/>
</dbReference>
<dbReference type="InParanoid" id="G4ZEC9"/>
<reference evidence="2 3" key="1">
    <citation type="journal article" date="2006" name="Science">
        <title>Phytophthora genome sequences uncover evolutionary origins and mechanisms of pathogenesis.</title>
        <authorList>
            <person name="Tyler B.M."/>
            <person name="Tripathy S."/>
            <person name="Zhang X."/>
            <person name="Dehal P."/>
            <person name="Jiang R.H."/>
            <person name="Aerts A."/>
            <person name="Arredondo F.D."/>
            <person name="Baxter L."/>
            <person name="Bensasson D."/>
            <person name="Beynon J.L."/>
            <person name="Chapman J."/>
            <person name="Damasceno C.M."/>
            <person name="Dorrance A.E."/>
            <person name="Dou D."/>
            <person name="Dickerman A.W."/>
            <person name="Dubchak I.L."/>
            <person name="Garbelotto M."/>
            <person name="Gijzen M."/>
            <person name="Gordon S.G."/>
            <person name="Govers F."/>
            <person name="Grunwald N.J."/>
            <person name="Huang W."/>
            <person name="Ivors K.L."/>
            <person name="Jones R.W."/>
            <person name="Kamoun S."/>
            <person name="Krampis K."/>
            <person name="Lamour K.H."/>
            <person name="Lee M.K."/>
            <person name="McDonald W.H."/>
            <person name="Medina M."/>
            <person name="Meijer H.J."/>
            <person name="Nordberg E.K."/>
            <person name="Maclean D.J."/>
            <person name="Ospina-Giraldo M.D."/>
            <person name="Morris P.F."/>
            <person name="Phuntumart V."/>
            <person name="Putnam N.H."/>
            <person name="Rash S."/>
            <person name="Rose J.K."/>
            <person name="Sakihama Y."/>
            <person name="Salamov A.A."/>
            <person name="Savidor A."/>
            <person name="Scheuring C.F."/>
            <person name="Smith B.M."/>
            <person name="Sobral B.W."/>
            <person name="Terry A."/>
            <person name="Torto-Alalibo T.A."/>
            <person name="Win J."/>
            <person name="Xu Z."/>
            <person name="Zhang H."/>
            <person name="Grigoriev I.V."/>
            <person name="Rokhsar D.S."/>
            <person name="Boore J.L."/>
        </authorList>
    </citation>
    <scope>NUCLEOTIDE SEQUENCE [LARGE SCALE GENOMIC DNA]</scope>
    <source>
        <strain evidence="2 3">P6497</strain>
    </source>
</reference>
<evidence type="ECO:0000313" key="2">
    <source>
        <dbReference type="EMBL" id="EGZ18394.1"/>
    </source>
</evidence>
<evidence type="ECO:0000256" key="1">
    <source>
        <dbReference type="SAM" id="Coils"/>
    </source>
</evidence>
<dbReference type="Gene3D" id="3.40.30.10">
    <property type="entry name" value="Glutaredoxin"/>
    <property type="match status" value="1"/>
</dbReference>